<dbReference type="AlphaFoldDB" id="A0A150H0P1"/>
<accession>A0A150H0P1</accession>
<feature type="transmembrane region" description="Helical" evidence="1">
    <location>
        <begin position="89"/>
        <end position="109"/>
    </location>
</feature>
<evidence type="ECO:0000313" key="2">
    <source>
        <dbReference type="EMBL" id="KXZ55651.1"/>
    </source>
</evidence>
<protein>
    <submittedName>
        <fullName evidence="2">Uncharacterized protein</fullName>
    </submittedName>
</protein>
<comment type="caution">
    <text evidence="2">The sequence shown here is derived from an EMBL/GenBank/DDBJ whole genome shotgun (WGS) entry which is preliminary data.</text>
</comment>
<keyword evidence="1" id="KW-0812">Transmembrane</keyword>
<name>A0A150H0P1_GONPE</name>
<dbReference type="OrthoDB" id="545322at2759"/>
<feature type="transmembrane region" description="Helical" evidence="1">
    <location>
        <begin position="130"/>
        <end position="152"/>
    </location>
</feature>
<proteinExistence type="predicted"/>
<dbReference type="Proteomes" id="UP000075714">
    <property type="component" value="Unassembled WGS sequence"/>
</dbReference>
<sequence length="181" mass="19079">MTVLLFRARANLWDVGNLVTLLTALPGVVTALGWLLLPGKAWLRLVPAAKLPRYIAFMLAKAVAIWRGASPPPGHLEYLKGLGIMLHQGLFLPAACLLTPGAAAVLALIKCVPCAATLLASGAAASLRQACLRCAVIGVLALVTTIFCHAYMRACFALQRHTAAERPRDGSGGVPCRTKCT</sequence>
<keyword evidence="1" id="KW-0472">Membrane</keyword>
<keyword evidence="3" id="KW-1185">Reference proteome</keyword>
<dbReference type="EMBL" id="LSYV01000003">
    <property type="protein sequence ID" value="KXZ55651.1"/>
    <property type="molecule type" value="Genomic_DNA"/>
</dbReference>
<feature type="transmembrane region" description="Helical" evidence="1">
    <location>
        <begin position="20"/>
        <end position="39"/>
    </location>
</feature>
<reference evidence="3" key="1">
    <citation type="journal article" date="2016" name="Nat. Commun.">
        <title>The Gonium pectorale genome demonstrates co-option of cell cycle regulation during the evolution of multicellularity.</title>
        <authorList>
            <person name="Hanschen E.R."/>
            <person name="Marriage T.N."/>
            <person name="Ferris P.J."/>
            <person name="Hamaji T."/>
            <person name="Toyoda A."/>
            <person name="Fujiyama A."/>
            <person name="Neme R."/>
            <person name="Noguchi H."/>
            <person name="Minakuchi Y."/>
            <person name="Suzuki M."/>
            <person name="Kawai-Toyooka H."/>
            <person name="Smith D.R."/>
            <person name="Sparks H."/>
            <person name="Anderson J."/>
            <person name="Bakaric R."/>
            <person name="Luria V."/>
            <person name="Karger A."/>
            <person name="Kirschner M.W."/>
            <person name="Durand P.M."/>
            <person name="Michod R.E."/>
            <person name="Nozaki H."/>
            <person name="Olson B.J."/>
        </authorList>
    </citation>
    <scope>NUCLEOTIDE SEQUENCE [LARGE SCALE GENOMIC DNA]</scope>
    <source>
        <strain evidence="3">NIES-2863</strain>
    </source>
</reference>
<evidence type="ECO:0000256" key="1">
    <source>
        <dbReference type="SAM" id="Phobius"/>
    </source>
</evidence>
<organism evidence="2 3">
    <name type="scientific">Gonium pectorale</name>
    <name type="common">Green alga</name>
    <dbReference type="NCBI Taxonomy" id="33097"/>
    <lineage>
        <taxon>Eukaryota</taxon>
        <taxon>Viridiplantae</taxon>
        <taxon>Chlorophyta</taxon>
        <taxon>core chlorophytes</taxon>
        <taxon>Chlorophyceae</taxon>
        <taxon>CS clade</taxon>
        <taxon>Chlamydomonadales</taxon>
        <taxon>Volvocaceae</taxon>
        <taxon>Gonium</taxon>
    </lineage>
</organism>
<evidence type="ECO:0000313" key="3">
    <source>
        <dbReference type="Proteomes" id="UP000075714"/>
    </source>
</evidence>
<gene>
    <name evidence="2" type="ORF">GPECTOR_2g1201</name>
</gene>
<keyword evidence="1" id="KW-1133">Transmembrane helix</keyword>